<reference evidence="5" key="1">
    <citation type="journal article" date="2014" name="Int. J. Syst. Evol. Microbiol.">
        <title>Complete genome sequence of Corynebacterium casei LMG S-19264T (=DSM 44701T), isolated from a smear-ripened cheese.</title>
        <authorList>
            <consortium name="US DOE Joint Genome Institute (JGI-PGF)"/>
            <person name="Walter F."/>
            <person name="Albersmeier A."/>
            <person name="Kalinowski J."/>
            <person name="Ruckert C."/>
        </authorList>
    </citation>
    <scope>NUCLEOTIDE SEQUENCE</scope>
    <source>
        <strain evidence="5">CGMCC 1.6333</strain>
    </source>
</reference>
<dbReference type="Pfam" id="PF00403">
    <property type="entry name" value="HMA"/>
    <property type="match status" value="1"/>
</dbReference>
<gene>
    <name evidence="5" type="primary">copP</name>
    <name evidence="5" type="ORF">GCM10011351_14570</name>
</gene>
<dbReference type="OrthoDB" id="9813965at2"/>
<dbReference type="InterPro" id="IPR006121">
    <property type="entry name" value="HMA_dom"/>
</dbReference>
<dbReference type="CDD" id="cd00371">
    <property type="entry name" value="HMA"/>
    <property type="match status" value="1"/>
</dbReference>
<sequence length="71" mass="7727">MKKVTLDITGMSCGHCVNKIETALKEQNGVEKAKVNVKKGTADIKYNESILTLDKITDVISEVGYSAKLVN</sequence>
<feature type="domain" description="HMA" evidence="4">
    <location>
        <begin position="2"/>
        <end position="68"/>
    </location>
</feature>
<accession>A0A917TMS9</accession>
<dbReference type="Proteomes" id="UP000618460">
    <property type="component" value="Unassembled WGS sequence"/>
</dbReference>
<dbReference type="SUPFAM" id="SSF55008">
    <property type="entry name" value="HMA, heavy metal-associated domain"/>
    <property type="match status" value="1"/>
</dbReference>
<dbReference type="PROSITE" id="PS01047">
    <property type="entry name" value="HMA_1"/>
    <property type="match status" value="1"/>
</dbReference>
<evidence type="ECO:0000313" key="5">
    <source>
        <dbReference type="EMBL" id="GGM29557.1"/>
    </source>
</evidence>
<keyword evidence="3" id="KW-0186">Copper</keyword>
<dbReference type="FunFam" id="3.30.70.100:FF:000001">
    <property type="entry name" value="ATPase copper transporting beta"/>
    <property type="match status" value="1"/>
</dbReference>
<dbReference type="RefSeq" id="WP_117153843.1">
    <property type="nucleotide sequence ID" value="NZ_BMLG01000005.1"/>
</dbReference>
<name>A0A917TMS9_9BACI</name>
<dbReference type="Gene3D" id="3.30.70.100">
    <property type="match status" value="1"/>
</dbReference>
<reference evidence="5" key="2">
    <citation type="submission" date="2020-09" db="EMBL/GenBank/DDBJ databases">
        <authorList>
            <person name="Sun Q."/>
            <person name="Zhou Y."/>
        </authorList>
    </citation>
    <scope>NUCLEOTIDE SEQUENCE</scope>
    <source>
        <strain evidence="5">CGMCC 1.6333</strain>
    </source>
</reference>
<protein>
    <recommendedName>
        <fullName evidence="1">Copper chaperone CopZ</fullName>
    </recommendedName>
</protein>
<dbReference type="InterPro" id="IPR036163">
    <property type="entry name" value="HMA_dom_sf"/>
</dbReference>
<evidence type="ECO:0000259" key="4">
    <source>
        <dbReference type="PROSITE" id="PS50846"/>
    </source>
</evidence>
<evidence type="ECO:0000256" key="2">
    <source>
        <dbReference type="ARBA" id="ARBA00022723"/>
    </source>
</evidence>
<dbReference type="InterPro" id="IPR017969">
    <property type="entry name" value="Heavy-metal-associated_CS"/>
</dbReference>
<keyword evidence="6" id="KW-1185">Reference proteome</keyword>
<dbReference type="GO" id="GO:0005507">
    <property type="term" value="F:copper ion binding"/>
    <property type="evidence" value="ECO:0007669"/>
    <property type="project" value="InterPro"/>
</dbReference>
<keyword evidence="2" id="KW-0479">Metal-binding</keyword>
<dbReference type="NCBIfam" id="TIGR00003">
    <property type="entry name" value="copper ion binding protein"/>
    <property type="match status" value="1"/>
</dbReference>
<dbReference type="PROSITE" id="PS50846">
    <property type="entry name" value="HMA_2"/>
    <property type="match status" value="1"/>
</dbReference>
<evidence type="ECO:0000313" key="6">
    <source>
        <dbReference type="Proteomes" id="UP000618460"/>
    </source>
</evidence>
<dbReference type="PANTHER" id="PTHR46594">
    <property type="entry name" value="P-TYPE CATION-TRANSPORTING ATPASE"/>
    <property type="match status" value="1"/>
</dbReference>
<dbReference type="InterPro" id="IPR006122">
    <property type="entry name" value="HMA_Cu_ion-bd"/>
</dbReference>
<evidence type="ECO:0000256" key="3">
    <source>
        <dbReference type="ARBA" id="ARBA00023008"/>
    </source>
</evidence>
<dbReference type="AlphaFoldDB" id="A0A917TMS9"/>
<dbReference type="PANTHER" id="PTHR46594:SF4">
    <property type="entry name" value="P-TYPE CATION-TRANSPORTING ATPASE"/>
    <property type="match status" value="1"/>
</dbReference>
<dbReference type="PRINTS" id="PR00942">
    <property type="entry name" value="CUATPASEI"/>
</dbReference>
<proteinExistence type="predicted"/>
<organism evidence="5 6">
    <name type="scientific">Paraliobacillus quinghaiensis</name>
    <dbReference type="NCBI Taxonomy" id="470815"/>
    <lineage>
        <taxon>Bacteria</taxon>
        <taxon>Bacillati</taxon>
        <taxon>Bacillota</taxon>
        <taxon>Bacilli</taxon>
        <taxon>Bacillales</taxon>
        <taxon>Bacillaceae</taxon>
        <taxon>Paraliobacillus</taxon>
    </lineage>
</organism>
<comment type="caution">
    <text evidence="5">The sequence shown here is derived from an EMBL/GenBank/DDBJ whole genome shotgun (WGS) entry which is preliminary data.</text>
</comment>
<evidence type="ECO:0000256" key="1">
    <source>
        <dbReference type="ARBA" id="ARBA00015313"/>
    </source>
</evidence>
<dbReference type="EMBL" id="BMLG01000005">
    <property type="protein sequence ID" value="GGM29557.1"/>
    <property type="molecule type" value="Genomic_DNA"/>
</dbReference>